<dbReference type="InterPro" id="IPR042106">
    <property type="entry name" value="Nuo/plastoQ_OxRdtase_6_NuoJ"/>
</dbReference>
<name>A0A5A7VBB7_CUCMM</name>
<evidence type="ECO:0000313" key="3">
    <source>
        <dbReference type="Proteomes" id="UP000321393"/>
    </source>
</evidence>
<dbReference type="OrthoDB" id="966224at2759"/>
<dbReference type="Gene3D" id="1.20.120.1200">
    <property type="entry name" value="NADH-ubiquinone/plastoquinone oxidoreductase chain 6, subunit NuoJ"/>
    <property type="match status" value="1"/>
</dbReference>
<feature type="transmembrane region" description="Helical" evidence="1">
    <location>
        <begin position="29"/>
        <end position="53"/>
    </location>
</feature>
<evidence type="ECO:0000256" key="1">
    <source>
        <dbReference type="SAM" id="Phobius"/>
    </source>
</evidence>
<reference evidence="2 3" key="1">
    <citation type="submission" date="2019-08" db="EMBL/GenBank/DDBJ databases">
        <title>Draft genome sequences of two oriental melons (Cucumis melo L. var makuwa).</title>
        <authorList>
            <person name="Kwon S.-Y."/>
        </authorList>
    </citation>
    <scope>NUCLEOTIDE SEQUENCE [LARGE SCALE GENOMIC DNA]</scope>
    <source>
        <strain evidence="3">cv. SW 3</strain>
        <tissue evidence="2">Leaf</tissue>
    </source>
</reference>
<accession>A0A5A7VBB7</accession>
<dbReference type="PANTHER" id="PTHR33269:SF17">
    <property type="entry name" value="NADH-UBIQUINONE OXIDOREDUCTASE CHAIN 6"/>
    <property type="match status" value="1"/>
</dbReference>
<keyword evidence="1" id="KW-1133">Transmembrane helix</keyword>
<sequence>MEEGRTRYHDTFRFVEPSFGLWFDGCLDFFAMIFPVVHIGAIAVSFLFVVMMFHIQIAEIHEEVLRYLPVSVVRVRVRKRRRLAWLWLALVIMAIDDPCAKNKSLRDLSTPTEP</sequence>
<comment type="caution">
    <text evidence="2">The sequence shown here is derived from an EMBL/GenBank/DDBJ whole genome shotgun (WGS) entry which is preliminary data.</text>
</comment>
<feature type="transmembrane region" description="Helical" evidence="1">
    <location>
        <begin position="83"/>
        <end position="100"/>
    </location>
</feature>
<proteinExistence type="predicted"/>
<evidence type="ECO:0000313" key="2">
    <source>
        <dbReference type="EMBL" id="KAA0062899.1"/>
    </source>
</evidence>
<dbReference type="AlphaFoldDB" id="A0A5A7VBB7"/>
<dbReference type="EMBL" id="SSTE01003832">
    <property type="protein sequence ID" value="KAA0062899.1"/>
    <property type="molecule type" value="Genomic_DNA"/>
</dbReference>
<keyword evidence="1" id="KW-0812">Transmembrane</keyword>
<dbReference type="Proteomes" id="UP000321393">
    <property type="component" value="Unassembled WGS sequence"/>
</dbReference>
<gene>
    <name evidence="2" type="ORF">E6C27_scaffold48075G00050</name>
</gene>
<organism evidence="2 3">
    <name type="scientific">Cucumis melo var. makuwa</name>
    <name type="common">Oriental melon</name>
    <dbReference type="NCBI Taxonomy" id="1194695"/>
    <lineage>
        <taxon>Eukaryota</taxon>
        <taxon>Viridiplantae</taxon>
        <taxon>Streptophyta</taxon>
        <taxon>Embryophyta</taxon>
        <taxon>Tracheophyta</taxon>
        <taxon>Spermatophyta</taxon>
        <taxon>Magnoliopsida</taxon>
        <taxon>eudicotyledons</taxon>
        <taxon>Gunneridae</taxon>
        <taxon>Pentapetalae</taxon>
        <taxon>rosids</taxon>
        <taxon>fabids</taxon>
        <taxon>Cucurbitales</taxon>
        <taxon>Cucurbitaceae</taxon>
        <taxon>Benincaseae</taxon>
        <taxon>Cucumis</taxon>
    </lineage>
</organism>
<protein>
    <submittedName>
        <fullName evidence="2">ATP synthase subunit a</fullName>
    </submittedName>
</protein>
<dbReference type="PANTHER" id="PTHR33269">
    <property type="entry name" value="NADH-UBIQUINONE OXIDOREDUCTASE CHAIN 6"/>
    <property type="match status" value="1"/>
</dbReference>
<keyword evidence="1" id="KW-0472">Membrane</keyword>